<accession>D7LL88</accession>
<dbReference type="GO" id="GO:0000398">
    <property type="term" value="P:mRNA splicing, via spliceosome"/>
    <property type="evidence" value="ECO:0007669"/>
    <property type="project" value="InterPro"/>
</dbReference>
<name>D7LL88_ARALL</name>
<organism evidence="2">
    <name type="scientific">Arabidopsis lyrata subsp. lyrata</name>
    <name type="common">Lyre-leaved rock-cress</name>
    <dbReference type="NCBI Taxonomy" id="81972"/>
    <lineage>
        <taxon>Eukaryota</taxon>
        <taxon>Viridiplantae</taxon>
        <taxon>Streptophyta</taxon>
        <taxon>Embryophyta</taxon>
        <taxon>Tracheophyta</taxon>
        <taxon>Spermatophyta</taxon>
        <taxon>Magnoliopsida</taxon>
        <taxon>eudicotyledons</taxon>
        <taxon>Gunneridae</taxon>
        <taxon>Pentapetalae</taxon>
        <taxon>rosids</taxon>
        <taxon>malvids</taxon>
        <taxon>Brassicales</taxon>
        <taxon>Brassicaceae</taxon>
        <taxon>Camelineae</taxon>
        <taxon>Arabidopsis</taxon>
    </lineage>
</organism>
<proteinExistence type="predicted"/>
<dbReference type="PANTHER" id="PTHR12111:SF1">
    <property type="entry name" value="SPLICING FACTOR YJU2"/>
    <property type="match status" value="1"/>
</dbReference>
<sequence length="137" mass="15094">MAERRADLNLPMRLQCNTCDHIMSNGTQFNSRVEQVIGETYLGIKILRFHIQCTNCTGEIKFKTDPKNAVKRCKMHTYGGVLTPRVSSEDGKAAELARVGTAATELVSIGKRLGGDLAKSRRDPVTIASVVEMEDLV</sequence>
<evidence type="ECO:0000313" key="1">
    <source>
        <dbReference type="EMBL" id="EFH57303.1"/>
    </source>
</evidence>
<reference evidence="2" key="1">
    <citation type="journal article" date="2011" name="Nat. Genet.">
        <title>The Arabidopsis lyrata genome sequence and the basis of rapid genome size change.</title>
        <authorList>
            <person name="Hu T.T."/>
            <person name="Pattyn P."/>
            <person name="Bakker E.G."/>
            <person name="Cao J."/>
            <person name="Cheng J.-F."/>
            <person name="Clark R.M."/>
            <person name="Fahlgren N."/>
            <person name="Fawcett J.A."/>
            <person name="Grimwood J."/>
            <person name="Gundlach H."/>
            <person name="Haberer G."/>
            <person name="Hollister J.D."/>
            <person name="Ossowski S."/>
            <person name="Ottilar R.P."/>
            <person name="Salamov A.A."/>
            <person name="Schneeberger K."/>
            <person name="Spannagl M."/>
            <person name="Wang X."/>
            <person name="Yang L."/>
            <person name="Nasrallah M.E."/>
            <person name="Bergelson J."/>
            <person name="Carrington J.C."/>
            <person name="Gaut B.S."/>
            <person name="Schmutz J."/>
            <person name="Mayer K.F.X."/>
            <person name="Van de Peer Y."/>
            <person name="Grigoriev I.V."/>
            <person name="Nordborg M."/>
            <person name="Weigel D."/>
            <person name="Guo Y.-L."/>
        </authorList>
    </citation>
    <scope>NUCLEOTIDE SEQUENCE [LARGE SCALE GENOMIC DNA]</scope>
    <source>
        <strain evidence="2">cv. MN47</strain>
    </source>
</reference>
<protein>
    <submittedName>
        <fullName evidence="1">Glutathione-s-transferase 7</fullName>
    </submittedName>
</protein>
<keyword evidence="2" id="KW-1185">Reference proteome</keyword>
<dbReference type="eggNOG" id="KOG2989">
    <property type="taxonomic scope" value="Eukaryota"/>
</dbReference>
<dbReference type="Gramene" id="fgenesh1_pm.C_scaffold_4000765">
    <property type="protein sequence ID" value="fgenesh1_pm.C_scaffold_4000765"/>
    <property type="gene ID" value="fgenesh1_pm.C_scaffold_4000765"/>
</dbReference>
<dbReference type="Pfam" id="PF04502">
    <property type="entry name" value="Saf4_Yju2"/>
    <property type="match status" value="1"/>
</dbReference>
<dbReference type="EMBL" id="GL348716">
    <property type="protein sequence ID" value="EFH57303.1"/>
    <property type="molecule type" value="Genomic_DNA"/>
</dbReference>
<dbReference type="AlphaFoldDB" id="D7LL88"/>
<dbReference type="InterPro" id="IPR007590">
    <property type="entry name" value="Saf4/Yju2"/>
</dbReference>
<keyword evidence="1" id="KW-0808">Transferase</keyword>
<dbReference type="Proteomes" id="UP000008694">
    <property type="component" value="Unassembled WGS sequence"/>
</dbReference>
<dbReference type="GO" id="GO:0071006">
    <property type="term" value="C:U2-type catalytic step 1 spliceosome"/>
    <property type="evidence" value="ECO:0007669"/>
    <property type="project" value="TreeGrafter"/>
</dbReference>
<gene>
    <name evidence="1" type="ORF">ARALYDRAFT_320708</name>
</gene>
<dbReference type="GO" id="GO:0016740">
    <property type="term" value="F:transferase activity"/>
    <property type="evidence" value="ECO:0007669"/>
    <property type="project" value="UniProtKB-KW"/>
</dbReference>
<evidence type="ECO:0000313" key="2">
    <source>
        <dbReference type="Proteomes" id="UP000008694"/>
    </source>
</evidence>
<dbReference type="STRING" id="81972.D7LL88"/>
<dbReference type="HOGENOM" id="CLU_1867917_0_0_1"/>
<dbReference type="PANTHER" id="PTHR12111">
    <property type="entry name" value="SPLICING FACTOR YJU2"/>
    <property type="match status" value="1"/>
</dbReference>